<dbReference type="EMBL" id="GL349488">
    <property type="protein sequence ID" value="KNC54285.1"/>
    <property type="molecule type" value="Genomic_DNA"/>
</dbReference>
<dbReference type="GeneID" id="25568532"/>
<organism evidence="3 4">
    <name type="scientific">Thecamonas trahens ATCC 50062</name>
    <dbReference type="NCBI Taxonomy" id="461836"/>
    <lineage>
        <taxon>Eukaryota</taxon>
        <taxon>Apusozoa</taxon>
        <taxon>Apusomonadida</taxon>
        <taxon>Apusomonadidae</taxon>
        <taxon>Thecamonas</taxon>
    </lineage>
</organism>
<dbReference type="RefSeq" id="XP_013753750.1">
    <property type="nucleotide sequence ID" value="XM_013898296.1"/>
</dbReference>
<name>A0A0L0DPU5_THETB</name>
<feature type="compositionally biased region" description="Basic and acidic residues" evidence="1">
    <location>
        <begin position="183"/>
        <end position="192"/>
    </location>
</feature>
<evidence type="ECO:0000313" key="4">
    <source>
        <dbReference type="Proteomes" id="UP000054408"/>
    </source>
</evidence>
<dbReference type="SUPFAM" id="SSF143575">
    <property type="entry name" value="GAS2 domain-like"/>
    <property type="match status" value="1"/>
</dbReference>
<proteinExistence type="predicted"/>
<protein>
    <submittedName>
        <fullName evidence="3">Uncharacterized protein</fullName>
    </submittedName>
</protein>
<dbReference type="Proteomes" id="UP000054408">
    <property type="component" value="Unassembled WGS sequence"/>
</dbReference>
<feature type="compositionally biased region" description="Basic and acidic residues" evidence="1">
    <location>
        <begin position="157"/>
        <end position="166"/>
    </location>
</feature>
<dbReference type="AlphaFoldDB" id="A0A0L0DPU5"/>
<keyword evidence="2" id="KW-0812">Transmembrane</keyword>
<evidence type="ECO:0000256" key="2">
    <source>
        <dbReference type="SAM" id="Phobius"/>
    </source>
</evidence>
<gene>
    <name evidence="3" type="ORF">AMSG_10264</name>
</gene>
<sequence>MARTTQVVVVAVALAINSLIAIFALSLIVTLSVSVSVSPDISRIHLQPEKPPTPLPHADPSSSSLDSCAVAEAASTFPDPQPAQLIAGDTGEAGSRGGKRKRRRMRKKIRISRSEAHRLAARASDGENATASSSSSDLPLGTDPSSSPDVASSSTRSELEIPREAEADPAADYTVGQAAARPEAAKQSEIRPRKVHPLPPGLPFRGYSASNPIDVAVYRAMADVGPPLDVLKRGAGQYVVFGEAHHVRVINDKALLRVGAAWIPFADHVRHYRARFASPSKATGAAPARAWEAVA</sequence>
<feature type="region of interest" description="Disordered" evidence="1">
    <location>
        <begin position="46"/>
        <end position="201"/>
    </location>
</feature>
<keyword evidence="4" id="KW-1185">Reference proteome</keyword>
<feature type="compositionally biased region" description="Basic residues" evidence="1">
    <location>
        <begin position="97"/>
        <end position="111"/>
    </location>
</feature>
<accession>A0A0L0DPU5</accession>
<evidence type="ECO:0000313" key="3">
    <source>
        <dbReference type="EMBL" id="KNC54285.1"/>
    </source>
</evidence>
<keyword evidence="2" id="KW-1133">Transmembrane helix</keyword>
<feature type="compositionally biased region" description="Polar residues" evidence="1">
    <location>
        <begin position="127"/>
        <end position="137"/>
    </location>
</feature>
<dbReference type="InterPro" id="IPR036534">
    <property type="entry name" value="GAR_dom_sf"/>
</dbReference>
<keyword evidence="2" id="KW-0472">Membrane</keyword>
<reference evidence="3 4" key="1">
    <citation type="submission" date="2010-05" db="EMBL/GenBank/DDBJ databases">
        <title>The Genome Sequence of Thecamonas trahens ATCC 50062.</title>
        <authorList>
            <consortium name="The Broad Institute Genome Sequencing Platform"/>
            <person name="Russ C."/>
            <person name="Cuomo C."/>
            <person name="Shea T."/>
            <person name="Young S.K."/>
            <person name="Zeng Q."/>
            <person name="Koehrsen M."/>
            <person name="Haas B."/>
            <person name="Borodovsky M."/>
            <person name="Guigo R."/>
            <person name="Alvarado L."/>
            <person name="Berlin A."/>
            <person name="Bochicchio J."/>
            <person name="Borenstein D."/>
            <person name="Chapman S."/>
            <person name="Chen Z."/>
            <person name="Freedman E."/>
            <person name="Gellesch M."/>
            <person name="Goldberg J."/>
            <person name="Griggs A."/>
            <person name="Gujja S."/>
            <person name="Heilman E."/>
            <person name="Heiman D."/>
            <person name="Hepburn T."/>
            <person name="Howarth C."/>
            <person name="Jen D."/>
            <person name="Larson L."/>
            <person name="Mehta T."/>
            <person name="Park D."/>
            <person name="Pearson M."/>
            <person name="Roberts A."/>
            <person name="Saif S."/>
            <person name="Shenoy N."/>
            <person name="Sisk P."/>
            <person name="Stolte C."/>
            <person name="Sykes S."/>
            <person name="Thomson T."/>
            <person name="Walk T."/>
            <person name="White J."/>
            <person name="Yandava C."/>
            <person name="Burger G."/>
            <person name="Gray M.W."/>
            <person name="Holland P.W.H."/>
            <person name="King N."/>
            <person name="Lang F.B.F."/>
            <person name="Roger A.J."/>
            <person name="Ruiz-Trillo I."/>
            <person name="Lander E."/>
            <person name="Nusbaum C."/>
        </authorList>
    </citation>
    <scope>NUCLEOTIDE SEQUENCE [LARGE SCALE GENOMIC DNA]</scope>
    <source>
        <strain evidence="3 4">ATCC 50062</strain>
    </source>
</reference>
<feature type="transmembrane region" description="Helical" evidence="2">
    <location>
        <begin position="7"/>
        <end position="33"/>
    </location>
</feature>
<evidence type="ECO:0000256" key="1">
    <source>
        <dbReference type="SAM" id="MobiDB-lite"/>
    </source>
</evidence>
<feature type="compositionally biased region" description="Low complexity" evidence="1">
    <location>
        <begin position="145"/>
        <end position="156"/>
    </location>
</feature>
<dbReference type="GO" id="GO:0008017">
    <property type="term" value="F:microtubule binding"/>
    <property type="evidence" value="ECO:0007669"/>
    <property type="project" value="InterPro"/>
</dbReference>